<organism evidence="2 3">
    <name type="scientific">Prorocentrum cordatum</name>
    <dbReference type="NCBI Taxonomy" id="2364126"/>
    <lineage>
        <taxon>Eukaryota</taxon>
        <taxon>Sar</taxon>
        <taxon>Alveolata</taxon>
        <taxon>Dinophyceae</taxon>
        <taxon>Prorocentrales</taxon>
        <taxon>Prorocentraceae</taxon>
        <taxon>Prorocentrum</taxon>
    </lineage>
</organism>
<proteinExistence type="predicted"/>
<feature type="compositionally biased region" description="Pro residues" evidence="1">
    <location>
        <begin position="274"/>
        <end position="284"/>
    </location>
</feature>
<evidence type="ECO:0000256" key="1">
    <source>
        <dbReference type="SAM" id="MobiDB-lite"/>
    </source>
</evidence>
<dbReference type="Proteomes" id="UP001189429">
    <property type="component" value="Unassembled WGS sequence"/>
</dbReference>
<feature type="compositionally biased region" description="Basic and acidic residues" evidence="1">
    <location>
        <begin position="220"/>
        <end position="231"/>
    </location>
</feature>
<comment type="caution">
    <text evidence="2">The sequence shown here is derived from an EMBL/GenBank/DDBJ whole genome shotgun (WGS) entry which is preliminary data.</text>
</comment>
<keyword evidence="3" id="KW-1185">Reference proteome</keyword>
<protein>
    <submittedName>
        <fullName evidence="2">Uncharacterized protein</fullName>
    </submittedName>
</protein>
<evidence type="ECO:0000313" key="2">
    <source>
        <dbReference type="EMBL" id="CAK0893982.1"/>
    </source>
</evidence>
<feature type="compositionally biased region" description="Low complexity" evidence="1">
    <location>
        <begin position="259"/>
        <end position="273"/>
    </location>
</feature>
<dbReference type="EMBL" id="CAUYUJ010019837">
    <property type="protein sequence ID" value="CAK0893982.1"/>
    <property type="molecule type" value="Genomic_DNA"/>
</dbReference>
<feature type="region of interest" description="Disordered" evidence="1">
    <location>
        <begin position="215"/>
        <end position="312"/>
    </location>
</feature>
<reference evidence="2" key="1">
    <citation type="submission" date="2023-10" db="EMBL/GenBank/DDBJ databases">
        <authorList>
            <person name="Chen Y."/>
            <person name="Shah S."/>
            <person name="Dougan E. K."/>
            <person name="Thang M."/>
            <person name="Chan C."/>
        </authorList>
    </citation>
    <scope>NUCLEOTIDE SEQUENCE [LARGE SCALE GENOMIC DNA]</scope>
</reference>
<sequence length="405" mass="42876">VPPRRDDPQHPGGGRLRGVPVLARGLRPGGGRRAVAGEHLRRQRQPRRRRPLLALLRLARLLARQGGPPLPLCRSPELRREYQTRMDSHALGVTALRCLMELWRPSQECEPDGVLGERLRLLRSAWKRYWSDSERFWQPVYRVFQKGGDFGKLRSAYVAAGVHHALRDDLQALHRALRGVACHCGGPSAATPASSPRAPGCGPAELFDALLRLISPGTGGREDTPAGERPARSGLDAAAPRRGAEGQGQGRSPPPDGHAAQGAAPCAPRAQQPPKTPEACPLPLPARGLAWPPSAPSSPSTRSPHSPLGALSTPNYATPISAAAGSAAFRLPGSPASSCAGSSPQAVCMVPAPVAVGWLHCAASAHLAPAVCQQSFLQPAALWVGTAPLAPLDGRAWRYPGVLTR</sequence>
<feature type="compositionally biased region" description="Low complexity" evidence="1">
    <location>
        <begin position="297"/>
        <end position="307"/>
    </location>
</feature>
<gene>
    <name evidence="2" type="ORF">PCOR1329_LOCUS73161</name>
</gene>
<accession>A0ABN9X7K0</accession>
<evidence type="ECO:0000313" key="3">
    <source>
        <dbReference type="Proteomes" id="UP001189429"/>
    </source>
</evidence>
<feature type="non-terminal residue" evidence="2">
    <location>
        <position position="1"/>
    </location>
</feature>
<name>A0ABN9X7K0_9DINO</name>